<gene>
    <name evidence="5" type="ORF">FM114_09470</name>
</gene>
<evidence type="ECO:0000313" key="5">
    <source>
        <dbReference type="EMBL" id="SJN35331.1"/>
    </source>
</evidence>
<name>A0A1R4JST7_9ACTN</name>
<dbReference type="Pfam" id="PF13410">
    <property type="entry name" value="GST_C_2"/>
    <property type="match status" value="1"/>
</dbReference>
<dbReference type="OrthoDB" id="9769158at2"/>
<feature type="active site" description="Nucleophile" evidence="1">
    <location>
        <position position="59"/>
    </location>
</feature>
<dbReference type="GO" id="GO:0004364">
    <property type="term" value="F:glutathione transferase activity"/>
    <property type="evidence" value="ECO:0007669"/>
    <property type="project" value="UniProtKB-EC"/>
</dbReference>
<keyword evidence="6" id="KW-1185">Reference proteome</keyword>
<feature type="site" description="Lowers pKa of active site Cys" evidence="3">
    <location>
        <position position="291"/>
    </location>
</feature>
<dbReference type="EC" id="2.5.1.18" evidence="5"/>
<dbReference type="InterPro" id="IPR016639">
    <property type="entry name" value="GST_Omega/GSH"/>
</dbReference>
<feature type="active site" description="Proton donor/acceptor" evidence="1">
    <location>
        <position position="190"/>
    </location>
</feature>
<feature type="binding site" evidence="2">
    <location>
        <position position="92"/>
    </location>
    <ligand>
        <name>glutathione</name>
        <dbReference type="ChEBI" id="CHEBI:57925"/>
    </ligand>
</feature>
<dbReference type="SFLD" id="SFLDG01206">
    <property type="entry name" value="Xi.1"/>
    <property type="match status" value="1"/>
</dbReference>
<sequence length="323" mass="36812">MSNQERAEHHQGGVYSSKGNLFERDTRYITTRIVRQPTPGQDAVAVEPGRYRLIAAKACPWANRALIVRRLLGLEEVISVGMPGPTHDADSWTFGLDPDGLDPVLRIPRIKDAYLARDPHYSRGITVPAIVDVTTGKVVTNDYAQITLDFSTEWTEFHREGAPDLYPEHLREEMDAVMKRIFTEVNNGVYRCGFAGTQEAYDAAYDRLWTALDWLEERLARQRFLMGENITEADVRLFTTLVRFDAVYHGHFKCNRNKLAEMPVLWGYARDLYQTPGFGDTVDFQQIKEHYYVVHTDLNPLSIIPKGPDLSGWLTPHGREALS</sequence>
<accession>A0A1R4JST7</accession>
<dbReference type="EMBL" id="FUKQ01000035">
    <property type="protein sequence ID" value="SJN35331.1"/>
    <property type="molecule type" value="Genomic_DNA"/>
</dbReference>
<dbReference type="CDD" id="cd03190">
    <property type="entry name" value="GST_C_Omega_like"/>
    <property type="match status" value="1"/>
</dbReference>
<organism evidence="5 6">
    <name type="scientific">Luteococcus japonicus LSP_Lj1</name>
    <dbReference type="NCBI Taxonomy" id="1255658"/>
    <lineage>
        <taxon>Bacteria</taxon>
        <taxon>Bacillati</taxon>
        <taxon>Actinomycetota</taxon>
        <taxon>Actinomycetes</taxon>
        <taxon>Propionibacteriales</taxon>
        <taxon>Propionibacteriaceae</taxon>
        <taxon>Luteococcus</taxon>
    </lineage>
</organism>
<reference evidence="5 6" key="1">
    <citation type="submission" date="2017-02" db="EMBL/GenBank/DDBJ databases">
        <authorList>
            <person name="Peterson S.W."/>
        </authorList>
    </citation>
    <scope>NUCLEOTIDE SEQUENCE [LARGE SCALE GENOMIC DNA]</scope>
    <source>
        <strain evidence="5 6">LSP_Lj1</strain>
    </source>
</reference>
<dbReference type="InterPro" id="IPR047047">
    <property type="entry name" value="GST_Omega-like_C"/>
</dbReference>
<evidence type="ECO:0000256" key="2">
    <source>
        <dbReference type="PIRSR" id="PIRSR015753-2"/>
    </source>
</evidence>
<proteinExistence type="predicted"/>
<dbReference type="InterPro" id="IPR040079">
    <property type="entry name" value="Glutathione_S-Trfase"/>
</dbReference>
<keyword evidence="5" id="KW-0808">Transferase</keyword>
<dbReference type="InterPro" id="IPR036249">
    <property type="entry name" value="Thioredoxin-like_sf"/>
</dbReference>
<dbReference type="InterPro" id="IPR010987">
    <property type="entry name" value="Glutathione-S-Trfase_C-like"/>
</dbReference>
<evidence type="ECO:0000259" key="4">
    <source>
        <dbReference type="PROSITE" id="PS50405"/>
    </source>
</evidence>
<dbReference type="SFLD" id="SFLDG01148">
    <property type="entry name" value="Xi_(cytGST)"/>
    <property type="match status" value="1"/>
</dbReference>
<feature type="domain" description="GST C-terminal" evidence="4">
    <location>
        <begin position="167"/>
        <end position="294"/>
    </location>
</feature>
<evidence type="ECO:0000256" key="3">
    <source>
        <dbReference type="PIRSR" id="PIRSR015753-3"/>
    </source>
</evidence>
<dbReference type="RefSeq" id="WP_094764906.1">
    <property type="nucleotide sequence ID" value="NZ_FUKQ01000035.1"/>
</dbReference>
<dbReference type="PROSITE" id="PS50405">
    <property type="entry name" value="GST_CTER"/>
    <property type="match status" value="1"/>
</dbReference>
<dbReference type="PIRSF" id="PIRSF015753">
    <property type="entry name" value="GST"/>
    <property type="match status" value="1"/>
</dbReference>
<dbReference type="SFLD" id="SFLDS00019">
    <property type="entry name" value="Glutathione_Transferase_(cytos"/>
    <property type="match status" value="1"/>
</dbReference>
<dbReference type="GO" id="GO:0005737">
    <property type="term" value="C:cytoplasm"/>
    <property type="evidence" value="ECO:0007669"/>
    <property type="project" value="TreeGrafter"/>
</dbReference>
<feature type="site" description="Lowers pKa of active site Cys" evidence="3">
    <location>
        <position position="248"/>
    </location>
</feature>
<dbReference type="AlphaFoldDB" id="A0A1R4JST7"/>
<dbReference type="InterPro" id="IPR004045">
    <property type="entry name" value="Glutathione_S-Trfase_N"/>
</dbReference>
<dbReference type="STRING" id="1255658.FM114_09470"/>
<dbReference type="InterPro" id="IPR036282">
    <property type="entry name" value="Glutathione-S-Trfase_C_sf"/>
</dbReference>
<dbReference type="PANTHER" id="PTHR32419">
    <property type="entry name" value="GLUTATHIONYL-HYDROQUINONE REDUCTASE"/>
    <property type="match status" value="1"/>
</dbReference>
<dbReference type="Gene3D" id="3.40.30.10">
    <property type="entry name" value="Glutaredoxin"/>
    <property type="match status" value="1"/>
</dbReference>
<dbReference type="Proteomes" id="UP000188342">
    <property type="component" value="Unassembled WGS sequence"/>
</dbReference>
<dbReference type="Gene3D" id="1.20.1050.10">
    <property type="match status" value="1"/>
</dbReference>
<evidence type="ECO:0000313" key="6">
    <source>
        <dbReference type="Proteomes" id="UP000188342"/>
    </source>
</evidence>
<dbReference type="PANTHER" id="PTHR32419:SF6">
    <property type="entry name" value="GLUTATHIONE S-TRANSFERASE OMEGA-LIKE 1-RELATED"/>
    <property type="match status" value="1"/>
</dbReference>
<dbReference type="SUPFAM" id="SSF47616">
    <property type="entry name" value="GST C-terminal domain-like"/>
    <property type="match status" value="1"/>
</dbReference>
<evidence type="ECO:0000256" key="1">
    <source>
        <dbReference type="PIRSR" id="PIRSR015753-1"/>
    </source>
</evidence>
<dbReference type="SUPFAM" id="SSF52833">
    <property type="entry name" value="Thioredoxin-like"/>
    <property type="match status" value="1"/>
</dbReference>
<dbReference type="Pfam" id="PF13409">
    <property type="entry name" value="GST_N_2"/>
    <property type="match status" value="1"/>
</dbReference>
<protein>
    <submittedName>
        <fullName evidence="5">Glutathione S-transferase, omega</fullName>
        <ecNumber evidence="5">2.5.1.18</ecNumber>
    </submittedName>
</protein>